<sequence length="156" mass="17193">MALGGSLPQINLGVQVRKLTSVSLWTLEHRAFLHPIPKLCMWSEYGETLIGKGVSWLVNRKEAKKRGCPAHAPNTKLFRPTVAILRPLMTIRHCTCKATVSCASEVISSTEVSGHRIEAASYPNHEQAYQAGLASRSPIGFRLHRGEWAHGPDLVC</sequence>
<evidence type="ECO:0000313" key="1">
    <source>
        <dbReference type="EMBL" id="GFY02795.1"/>
    </source>
</evidence>
<dbReference type="Proteomes" id="UP000887159">
    <property type="component" value="Unassembled WGS sequence"/>
</dbReference>
<protein>
    <submittedName>
        <fullName evidence="1">Uncharacterized protein</fullName>
    </submittedName>
</protein>
<accession>A0A8X6VE53</accession>
<evidence type="ECO:0000313" key="2">
    <source>
        <dbReference type="Proteomes" id="UP000887159"/>
    </source>
</evidence>
<gene>
    <name evidence="1" type="ORF">TNCV_3506751</name>
</gene>
<dbReference type="EMBL" id="BMAU01021233">
    <property type="protein sequence ID" value="GFY02795.1"/>
    <property type="molecule type" value="Genomic_DNA"/>
</dbReference>
<proteinExistence type="predicted"/>
<comment type="caution">
    <text evidence="1">The sequence shown here is derived from an EMBL/GenBank/DDBJ whole genome shotgun (WGS) entry which is preliminary data.</text>
</comment>
<keyword evidence="2" id="KW-1185">Reference proteome</keyword>
<name>A0A8X6VE53_TRICX</name>
<reference evidence="1" key="1">
    <citation type="submission" date="2020-08" db="EMBL/GenBank/DDBJ databases">
        <title>Multicomponent nature underlies the extraordinary mechanical properties of spider dragline silk.</title>
        <authorList>
            <person name="Kono N."/>
            <person name="Nakamura H."/>
            <person name="Mori M."/>
            <person name="Yoshida Y."/>
            <person name="Ohtoshi R."/>
            <person name="Malay A.D."/>
            <person name="Moran D.A.P."/>
            <person name="Tomita M."/>
            <person name="Numata K."/>
            <person name="Arakawa K."/>
        </authorList>
    </citation>
    <scope>NUCLEOTIDE SEQUENCE</scope>
</reference>
<organism evidence="1 2">
    <name type="scientific">Trichonephila clavipes</name>
    <name type="common">Golden silk orbweaver</name>
    <name type="synonym">Nephila clavipes</name>
    <dbReference type="NCBI Taxonomy" id="2585209"/>
    <lineage>
        <taxon>Eukaryota</taxon>
        <taxon>Metazoa</taxon>
        <taxon>Ecdysozoa</taxon>
        <taxon>Arthropoda</taxon>
        <taxon>Chelicerata</taxon>
        <taxon>Arachnida</taxon>
        <taxon>Araneae</taxon>
        <taxon>Araneomorphae</taxon>
        <taxon>Entelegynae</taxon>
        <taxon>Araneoidea</taxon>
        <taxon>Nephilidae</taxon>
        <taxon>Trichonephila</taxon>
    </lineage>
</organism>
<dbReference type="AlphaFoldDB" id="A0A8X6VE53"/>